<dbReference type="Pfam" id="PF00096">
    <property type="entry name" value="zf-C2H2"/>
    <property type="match status" value="1"/>
</dbReference>
<dbReference type="PROSITE" id="PS00028">
    <property type="entry name" value="ZINC_FINGER_C2H2_1"/>
    <property type="match status" value="4"/>
</dbReference>
<dbReference type="Gene3D" id="3.30.160.60">
    <property type="entry name" value="Classic Zinc Finger"/>
    <property type="match status" value="3"/>
</dbReference>
<feature type="domain" description="C2H2-type" evidence="3">
    <location>
        <begin position="180"/>
        <end position="207"/>
    </location>
</feature>
<dbReference type="InterPro" id="IPR044730">
    <property type="entry name" value="RNase_H-like_dom_plant"/>
</dbReference>
<dbReference type="EMBL" id="JBBPBN010000103">
    <property type="protein sequence ID" value="KAK8979163.1"/>
    <property type="molecule type" value="Genomic_DNA"/>
</dbReference>
<gene>
    <name evidence="4" type="ORF">V6N11_009373</name>
</gene>
<feature type="domain" description="C2H2-type" evidence="3">
    <location>
        <begin position="210"/>
        <end position="232"/>
    </location>
</feature>
<accession>A0ABR2NSS5</accession>
<feature type="compositionally biased region" description="Basic and acidic residues" evidence="2">
    <location>
        <begin position="336"/>
        <end position="354"/>
    </location>
</feature>
<organism evidence="4 5">
    <name type="scientific">Hibiscus sabdariffa</name>
    <name type="common">roselle</name>
    <dbReference type="NCBI Taxonomy" id="183260"/>
    <lineage>
        <taxon>Eukaryota</taxon>
        <taxon>Viridiplantae</taxon>
        <taxon>Streptophyta</taxon>
        <taxon>Embryophyta</taxon>
        <taxon>Tracheophyta</taxon>
        <taxon>Spermatophyta</taxon>
        <taxon>Magnoliopsida</taxon>
        <taxon>eudicotyledons</taxon>
        <taxon>Gunneridae</taxon>
        <taxon>Pentapetalae</taxon>
        <taxon>rosids</taxon>
        <taxon>malvids</taxon>
        <taxon>Malvales</taxon>
        <taxon>Malvaceae</taxon>
        <taxon>Malvoideae</taxon>
        <taxon>Hibiscus</taxon>
    </lineage>
</organism>
<keyword evidence="1" id="KW-0479">Metal-binding</keyword>
<proteinExistence type="predicted"/>
<dbReference type="PANTHER" id="PTHR46869">
    <property type="entry name" value="C2H2-LIKE ZINC FINGER PROTEIN"/>
    <property type="match status" value="1"/>
</dbReference>
<keyword evidence="1" id="KW-0863">Zinc-finger</keyword>
<dbReference type="PANTHER" id="PTHR46869:SF9">
    <property type="entry name" value="C2H2-TYPE DOMAIN-CONTAINING PROTEIN"/>
    <property type="match status" value="1"/>
</dbReference>
<dbReference type="InterPro" id="IPR002156">
    <property type="entry name" value="RNaseH_domain"/>
</dbReference>
<dbReference type="Proteomes" id="UP001396334">
    <property type="component" value="Unassembled WGS sequence"/>
</dbReference>
<dbReference type="InterPro" id="IPR013087">
    <property type="entry name" value="Znf_C2H2_type"/>
</dbReference>
<feature type="domain" description="C2H2-type" evidence="3">
    <location>
        <begin position="526"/>
        <end position="553"/>
    </location>
</feature>
<dbReference type="Pfam" id="PF13912">
    <property type="entry name" value="zf-C2H2_6"/>
    <property type="match status" value="3"/>
</dbReference>
<reference evidence="4 5" key="1">
    <citation type="journal article" date="2024" name="G3 (Bethesda)">
        <title>Genome assembly of Hibiscus sabdariffa L. provides insights into metabolisms of medicinal natural products.</title>
        <authorList>
            <person name="Kim T."/>
        </authorList>
    </citation>
    <scope>NUCLEOTIDE SEQUENCE [LARGE SCALE GENOMIC DNA]</scope>
    <source>
        <strain evidence="4">TK-2024</strain>
        <tissue evidence="4">Old leaves</tissue>
    </source>
</reference>
<dbReference type="InterPro" id="IPR036236">
    <property type="entry name" value="Znf_C2H2_sf"/>
</dbReference>
<dbReference type="CDD" id="cd06222">
    <property type="entry name" value="RNase_H_like"/>
    <property type="match status" value="1"/>
</dbReference>
<comment type="caution">
    <text evidence="4">The sequence shown here is derived from an EMBL/GenBank/DDBJ whole genome shotgun (WGS) entry which is preliminary data.</text>
</comment>
<evidence type="ECO:0000313" key="5">
    <source>
        <dbReference type="Proteomes" id="UP001396334"/>
    </source>
</evidence>
<protein>
    <recommendedName>
        <fullName evidence="3">C2H2-type domain-containing protein</fullName>
    </recommendedName>
</protein>
<evidence type="ECO:0000256" key="2">
    <source>
        <dbReference type="SAM" id="MobiDB-lite"/>
    </source>
</evidence>
<dbReference type="SMART" id="SM00355">
    <property type="entry name" value="ZnF_C2H2"/>
    <property type="match status" value="4"/>
</dbReference>
<keyword evidence="5" id="KW-1185">Reference proteome</keyword>
<evidence type="ECO:0000259" key="3">
    <source>
        <dbReference type="PROSITE" id="PS50157"/>
    </source>
</evidence>
<feature type="domain" description="C2H2-type" evidence="3">
    <location>
        <begin position="444"/>
        <end position="471"/>
    </location>
</feature>
<evidence type="ECO:0000256" key="1">
    <source>
        <dbReference type="PROSITE-ProRule" id="PRU00042"/>
    </source>
</evidence>
<dbReference type="SUPFAM" id="SSF57667">
    <property type="entry name" value="beta-beta-alpha zinc fingers"/>
    <property type="match status" value="2"/>
</dbReference>
<dbReference type="Pfam" id="PF13456">
    <property type="entry name" value="RVT_3"/>
    <property type="match status" value="1"/>
</dbReference>
<name>A0ABR2NSS5_9ROSI</name>
<evidence type="ECO:0000313" key="4">
    <source>
        <dbReference type="EMBL" id="KAK8979163.1"/>
    </source>
</evidence>
<feature type="region of interest" description="Disordered" evidence="2">
    <location>
        <begin position="540"/>
        <end position="561"/>
    </location>
</feature>
<feature type="region of interest" description="Disordered" evidence="2">
    <location>
        <begin position="334"/>
        <end position="354"/>
    </location>
</feature>
<sequence>MGHDCRTESVCSRNAMQLLQRVVSRELSRFCHGRGLTGRNHLQGLWIIEFSKCIGVCSVLDAELWGIYEGLLTAWSVNARNLVVEVDSLDVIRVVQQGLRGQASLALVFYIVEMLNCSWSVKLCIEEQVIVSMENKSGKRKAKEDMGFQGYGLRDNPKKSWKSLGSNGDDNATTSSTLEFQCKACGKRFESMKALFGHMRHHSAKERKEANCQECGRKFKSLRALTAHMRLHPLKSITVKRKRSKRLRYDNNVPNESSGLVEIDQDVEEAALCLIMLSRGVKNWTEFDCFWESCDNIDSEIKSFHQNKGILQSPFGYGDDFDLCPSASMNGFRGKNMSESKESDSGILSEKGKNDESGFELYGTEIEGRVSSEIINLGSIEVEPEQVLMEGLELNGLGSTKSTSCKDAMSDGCDSEPGGDASYKLISTPLNSEMSDDSQNKNKYKCRICRKTFKSHQALGGHQTIHRKSNTCTAVPVDDQEKTTHISRFPEIDDSCKLVEVEYVENSVDQEVNEVTTSATGVYKVHKCLICLKIFGSGQALGGHKRSHMSKDPGASGKQPAEKLDLSAISSDVIDLNLPIMHNEEANGDTGFKSCRLRTDCKSEALLSLVAN</sequence>
<keyword evidence="1" id="KW-0862">Zinc</keyword>
<dbReference type="PROSITE" id="PS50157">
    <property type="entry name" value="ZINC_FINGER_C2H2_2"/>
    <property type="match status" value="4"/>
</dbReference>